<dbReference type="EMBL" id="JBEPLY010000001">
    <property type="protein sequence ID" value="MET3598427.1"/>
    <property type="molecule type" value="Genomic_DNA"/>
</dbReference>
<feature type="transmembrane region" description="Helical" evidence="1">
    <location>
        <begin position="154"/>
        <end position="176"/>
    </location>
</feature>
<gene>
    <name evidence="2" type="ORF">ABID12_000348</name>
</gene>
<organism evidence="2 3">
    <name type="scientific">Martelella mangrovi</name>
    <dbReference type="NCBI Taxonomy" id="1397477"/>
    <lineage>
        <taxon>Bacteria</taxon>
        <taxon>Pseudomonadati</taxon>
        <taxon>Pseudomonadota</taxon>
        <taxon>Alphaproteobacteria</taxon>
        <taxon>Hyphomicrobiales</taxon>
        <taxon>Aurantimonadaceae</taxon>
        <taxon>Martelella</taxon>
    </lineage>
</organism>
<evidence type="ECO:0000313" key="2">
    <source>
        <dbReference type="EMBL" id="MET3598427.1"/>
    </source>
</evidence>
<keyword evidence="1" id="KW-0812">Transmembrane</keyword>
<feature type="transmembrane region" description="Helical" evidence="1">
    <location>
        <begin position="120"/>
        <end position="142"/>
    </location>
</feature>
<name>A0ABV2I840_9HYPH</name>
<feature type="transmembrane region" description="Helical" evidence="1">
    <location>
        <begin position="182"/>
        <end position="203"/>
    </location>
</feature>
<sequence length="338" mass="36869">MVRHTGLEPVSRAVWRSIAAKYACRACAVAPWTPDQVRGDERGNATPWSLTGFVNKLRAVFGSPFLFFISYFTVTHGCLPKKATTTLQKNAIILLPATAALILVGFIQPLDQKGFVDLMFIGRVVYLLDWSAPILPAAMVLLRFARPRPASPALVWPIAIIVFLIGLSLTFFSSAFASNLSLPLMVTQGSVLSLAVASGILSLAIGHSNSNTARLAMSGMVLSAVAAIWSLLSVPAAVFQANQTAASHPFCIAHHGSSADVDSLWDLRGFSFYTTATGYKSTSTWYFHGILIVEGNDGLQYFNWSPRHFRFDRIDHPERYIASLNNLCVPTSAFWKGL</sequence>
<evidence type="ECO:0000256" key="1">
    <source>
        <dbReference type="SAM" id="Phobius"/>
    </source>
</evidence>
<protein>
    <submittedName>
        <fullName evidence="2">Uncharacterized protein</fullName>
    </submittedName>
</protein>
<evidence type="ECO:0000313" key="3">
    <source>
        <dbReference type="Proteomes" id="UP001549164"/>
    </source>
</evidence>
<feature type="transmembrane region" description="Helical" evidence="1">
    <location>
        <begin position="91"/>
        <end position="108"/>
    </location>
</feature>
<keyword evidence="1" id="KW-1133">Transmembrane helix</keyword>
<dbReference type="Proteomes" id="UP001549164">
    <property type="component" value="Unassembled WGS sequence"/>
</dbReference>
<proteinExistence type="predicted"/>
<feature type="transmembrane region" description="Helical" evidence="1">
    <location>
        <begin position="215"/>
        <end position="239"/>
    </location>
</feature>
<feature type="transmembrane region" description="Helical" evidence="1">
    <location>
        <begin position="59"/>
        <end position="79"/>
    </location>
</feature>
<comment type="caution">
    <text evidence="2">The sequence shown here is derived from an EMBL/GenBank/DDBJ whole genome shotgun (WGS) entry which is preliminary data.</text>
</comment>
<dbReference type="RefSeq" id="WP_354432852.1">
    <property type="nucleotide sequence ID" value="NZ_JBEPLY010000001.1"/>
</dbReference>
<keyword evidence="1" id="KW-0472">Membrane</keyword>
<accession>A0ABV2I840</accession>
<keyword evidence="3" id="KW-1185">Reference proteome</keyword>
<reference evidence="2 3" key="1">
    <citation type="submission" date="2024-06" db="EMBL/GenBank/DDBJ databases">
        <title>Genomic Encyclopedia of Type Strains, Phase IV (KMG-IV): sequencing the most valuable type-strain genomes for metagenomic binning, comparative biology and taxonomic classification.</title>
        <authorList>
            <person name="Goeker M."/>
        </authorList>
    </citation>
    <scope>NUCLEOTIDE SEQUENCE [LARGE SCALE GENOMIC DNA]</scope>
    <source>
        <strain evidence="2 3">DSM 28102</strain>
    </source>
</reference>